<feature type="compositionally biased region" description="Low complexity" evidence="1">
    <location>
        <begin position="188"/>
        <end position="209"/>
    </location>
</feature>
<feature type="chain" id="PRO_5020268299" evidence="2">
    <location>
        <begin position="20"/>
        <end position="604"/>
    </location>
</feature>
<evidence type="ECO:0000256" key="1">
    <source>
        <dbReference type="SAM" id="MobiDB-lite"/>
    </source>
</evidence>
<gene>
    <name evidence="3" type="ORF">M231_03346</name>
</gene>
<feature type="region of interest" description="Disordered" evidence="1">
    <location>
        <begin position="564"/>
        <end position="604"/>
    </location>
</feature>
<proteinExistence type="predicted"/>
<accession>A0A4Q1BNE3</accession>
<dbReference type="Proteomes" id="UP000289152">
    <property type="component" value="Unassembled WGS sequence"/>
</dbReference>
<reference evidence="3 4" key="1">
    <citation type="submission" date="2016-06" db="EMBL/GenBank/DDBJ databases">
        <title>Evolution of pathogenesis and genome organization in the Tremellales.</title>
        <authorList>
            <person name="Cuomo C."/>
            <person name="Litvintseva A."/>
            <person name="Heitman J."/>
            <person name="Chen Y."/>
            <person name="Sun S."/>
            <person name="Springer D."/>
            <person name="Dromer F."/>
            <person name="Young S."/>
            <person name="Zeng Q."/>
            <person name="Chapman S."/>
            <person name="Gujja S."/>
            <person name="Saif S."/>
            <person name="Birren B."/>
        </authorList>
    </citation>
    <scope>NUCLEOTIDE SEQUENCE [LARGE SCALE GENOMIC DNA]</scope>
    <source>
        <strain evidence="3 4">ATCC 28783</strain>
    </source>
</reference>
<feature type="signal peptide" evidence="2">
    <location>
        <begin position="1"/>
        <end position="19"/>
    </location>
</feature>
<feature type="compositionally biased region" description="Polar residues" evidence="1">
    <location>
        <begin position="288"/>
        <end position="315"/>
    </location>
</feature>
<sequence length="604" mass="66585">MSLRILFILGIWAISPIKAQTSNATCVRSDKNEWLFNSVDESPCLVWSKLQSLCLPSDSYINVPPLLDPSWGYNAPGDEGTICQCNSLSYSLMAGCTWCQLGDSGGWASVSTWKSSCPSWTEQGLNFAENVVSLPTYIFSPLPSPSDSWSPSSASSFAKTYTATNIPTYSLTLTRSFSTPTPTPTPSIPSSGTNSNPGTSSTNSSSAGGNNDGSGKGNGDGFNVSKWGPIVGAVFGSSLVLASLLALILRWRKRHPSSSSKPLPSSKIPPSSSNNDFGEKNKDKYLIQSDSESQLGYPKSTNLIEKQRQNTSEKTYNQKKKNQPKRGITRTLTKGIRSTLFGDPTSFFASRPAPNPDSKNRRKTGSEESFGAHEPVLSSLPGDYGGYTDSPLPMSALKPSEFPHKQGSIRSFGKRESRMILEQERDEAKMREWNDPPAFTGVDFTKTPAHVGFEGGAEIVTLSKLYNTPLEVRVSSESWDSRRLADVPDGPEDQDHWDEQDEWERENDQVNEGDGYWEESRESRIERRPFSDTAPTLPSLYEPQTGAERWTLTNEQMPSRLTQLSGYPVRIGLESPNSRYPETERNSRVDRIEMPDLPRGISDD</sequence>
<dbReference type="OrthoDB" id="2576311at2759"/>
<evidence type="ECO:0000256" key="2">
    <source>
        <dbReference type="SAM" id="SignalP"/>
    </source>
</evidence>
<feature type="compositionally biased region" description="Basic and acidic residues" evidence="1">
    <location>
        <begin position="518"/>
        <end position="530"/>
    </location>
</feature>
<keyword evidence="4" id="KW-1185">Reference proteome</keyword>
<feature type="region of interest" description="Disordered" evidence="1">
    <location>
        <begin position="175"/>
        <end position="217"/>
    </location>
</feature>
<feature type="compositionally biased region" description="Basic residues" evidence="1">
    <location>
        <begin position="317"/>
        <end position="328"/>
    </location>
</feature>
<protein>
    <submittedName>
        <fullName evidence="3">Uncharacterized protein</fullName>
    </submittedName>
</protein>
<evidence type="ECO:0000313" key="4">
    <source>
        <dbReference type="Proteomes" id="UP000289152"/>
    </source>
</evidence>
<evidence type="ECO:0000313" key="3">
    <source>
        <dbReference type="EMBL" id="RXK39393.1"/>
    </source>
</evidence>
<name>A0A4Q1BNE3_TREME</name>
<dbReference type="EMBL" id="SDIL01000032">
    <property type="protein sequence ID" value="RXK39393.1"/>
    <property type="molecule type" value="Genomic_DNA"/>
</dbReference>
<feature type="compositionally biased region" description="Acidic residues" evidence="1">
    <location>
        <begin position="489"/>
        <end position="517"/>
    </location>
</feature>
<feature type="region of interest" description="Disordered" evidence="1">
    <location>
        <begin position="255"/>
        <end position="417"/>
    </location>
</feature>
<feature type="compositionally biased region" description="Low complexity" evidence="1">
    <location>
        <begin position="257"/>
        <end position="273"/>
    </location>
</feature>
<comment type="caution">
    <text evidence="3">The sequence shown here is derived from an EMBL/GenBank/DDBJ whole genome shotgun (WGS) entry which is preliminary data.</text>
</comment>
<keyword evidence="2" id="KW-0732">Signal</keyword>
<organism evidence="3 4">
    <name type="scientific">Tremella mesenterica</name>
    <name type="common">Jelly fungus</name>
    <dbReference type="NCBI Taxonomy" id="5217"/>
    <lineage>
        <taxon>Eukaryota</taxon>
        <taxon>Fungi</taxon>
        <taxon>Dikarya</taxon>
        <taxon>Basidiomycota</taxon>
        <taxon>Agaricomycotina</taxon>
        <taxon>Tremellomycetes</taxon>
        <taxon>Tremellales</taxon>
        <taxon>Tremellaceae</taxon>
        <taxon>Tremella</taxon>
    </lineage>
</organism>
<feature type="region of interest" description="Disordered" evidence="1">
    <location>
        <begin position="477"/>
        <end position="544"/>
    </location>
</feature>
<feature type="compositionally biased region" description="Basic and acidic residues" evidence="1">
    <location>
        <begin position="581"/>
        <end position="604"/>
    </location>
</feature>
<dbReference type="VEuPathDB" id="FungiDB:TREMEDRAFT_62184"/>
<dbReference type="AlphaFoldDB" id="A0A4Q1BNE3"/>
<dbReference type="InParanoid" id="A0A4Q1BNE3"/>